<keyword evidence="2" id="KW-0489">Methyltransferase</keyword>
<dbReference type="OrthoDB" id="184880at2759"/>
<dbReference type="Gene3D" id="3.40.50.150">
    <property type="entry name" value="Vaccinia Virus protein VP39"/>
    <property type="match status" value="1"/>
</dbReference>
<dbReference type="AlphaFoldDB" id="A0A9P6CBE6"/>
<keyword evidence="2" id="KW-0808">Transferase</keyword>
<dbReference type="GO" id="GO:0032259">
    <property type="term" value="P:methylation"/>
    <property type="evidence" value="ECO:0007669"/>
    <property type="project" value="UniProtKB-KW"/>
</dbReference>
<dbReference type="SUPFAM" id="SSF53335">
    <property type="entry name" value="S-adenosyl-L-methionine-dependent methyltransferases"/>
    <property type="match status" value="1"/>
</dbReference>
<dbReference type="GO" id="GO:0008168">
    <property type="term" value="F:methyltransferase activity"/>
    <property type="evidence" value="ECO:0007669"/>
    <property type="project" value="UniProtKB-KW"/>
</dbReference>
<dbReference type="InterPro" id="IPR041698">
    <property type="entry name" value="Methyltransf_25"/>
</dbReference>
<evidence type="ECO:0000259" key="1">
    <source>
        <dbReference type="Pfam" id="PF13649"/>
    </source>
</evidence>
<evidence type="ECO:0000313" key="3">
    <source>
        <dbReference type="Proteomes" id="UP000807342"/>
    </source>
</evidence>
<dbReference type="Pfam" id="PF13649">
    <property type="entry name" value="Methyltransf_25"/>
    <property type="match status" value="1"/>
</dbReference>
<accession>A0A9P6CBE6</accession>
<dbReference type="CDD" id="cd02440">
    <property type="entry name" value="AdoMet_MTases"/>
    <property type="match status" value="1"/>
</dbReference>
<keyword evidence="3" id="KW-1185">Reference proteome</keyword>
<feature type="domain" description="Methyltransferase" evidence="1">
    <location>
        <begin position="60"/>
        <end position="154"/>
    </location>
</feature>
<organism evidence="2 3">
    <name type="scientific">Macrolepiota fuliginosa MF-IS2</name>
    <dbReference type="NCBI Taxonomy" id="1400762"/>
    <lineage>
        <taxon>Eukaryota</taxon>
        <taxon>Fungi</taxon>
        <taxon>Dikarya</taxon>
        <taxon>Basidiomycota</taxon>
        <taxon>Agaricomycotina</taxon>
        <taxon>Agaricomycetes</taxon>
        <taxon>Agaricomycetidae</taxon>
        <taxon>Agaricales</taxon>
        <taxon>Agaricineae</taxon>
        <taxon>Agaricaceae</taxon>
        <taxon>Macrolepiota</taxon>
    </lineage>
</organism>
<dbReference type="Proteomes" id="UP000807342">
    <property type="component" value="Unassembled WGS sequence"/>
</dbReference>
<evidence type="ECO:0000313" key="2">
    <source>
        <dbReference type="EMBL" id="KAF9455049.1"/>
    </source>
</evidence>
<gene>
    <name evidence="2" type="ORF">P691DRAFT_770139</name>
</gene>
<proteinExistence type="predicted"/>
<dbReference type="InterPro" id="IPR029063">
    <property type="entry name" value="SAM-dependent_MTases_sf"/>
</dbReference>
<reference evidence="2" key="1">
    <citation type="submission" date="2020-11" db="EMBL/GenBank/DDBJ databases">
        <authorList>
            <consortium name="DOE Joint Genome Institute"/>
            <person name="Ahrendt S."/>
            <person name="Riley R."/>
            <person name="Andreopoulos W."/>
            <person name="Labutti K."/>
            <person name="Pangilinan J."/>
            <person name="Ruiz-Duenas F.J."/>
            <person name="Barrasa J.M."/>
            <person name="Sanchez-Garcia M."/>
            <person name="Camarero S."/>
            <person name="Miyauchi S."/>
            <person name="Serrano A."/>
            <person name="Linde D."/>
            <person name="Babiker R."/>
            <person name="Drula E."/>
            <person name="Ayuso-Fernandez I."/>
            <person name="Pacheco R."/>
            <person name="Padilla G."/>
            <person name="Ferreira P."/>
            <person name="Barriuso J."/>
            <person name="Kellner H."/>
            <person name="Castanera R."/>
            <person name="Alfaro M."/>
            <person name="Ramirez L."/>
            <person name="Pisabarro A.G."/>
            <person name="Kuo A."/>
            <person name="Tritt A."/>
            <person name="Lipzen A."/>
            <person name="He G."/>
            <person name="Yan M."/>
            <person name="Ng V."/>
            <person name="Cullen D."/>
            <person name="Martin F."/>
            <person name="Rosso M.-N."/>
            <person name="Henrissat B."/>
            <person name="Hibbett D."/>
            <person name="Martinez A.T."/>
            <person name="Grigoriev I.V."/>
        </authorList>
    </citation>
    <scope>NUCLEOTIDE SEQUENCE</scope>
    <source>
        <strain evidence="2">MF-IS2</strain>
    </source>
</reference>
<dbReference type="PANTHER" id="PTHR43591:SF110">
    <property type="entry name" value="RHODANESE DOMAIN-CONTAINING PROTEIN"/>
    <property type="match status" value="1"/>
</dbReference>
<name>A0A9P6CBE6_9AGAR</name>
<protein>
    <submittedName>
        <fullName evidence="2">S-adenosyl-L-methionine-dependent methyltransferase</fullName>
    </submittedName>
</protein>
<sequence>MTGIVHEEKRKYTNTEGAAYHLPHDDEERWRLSLQSNLFLRTYDNKVLHAPVELKDEDWVLETGSGTGIWLEDLAKQTPTKPQYIGTDIVSLLFPEPATLPSNMKFEIQSVLRLPPDWTNKFTIVHQRLLIAGLRTHEWEQATKEMYRVLKPGGWVQLLELDIWTSGPALAKHRELLYRHSDRQGTMWRNIAKCMPDFLKQSGFVNLHQDVRKTPLGVWAGRDGIDARDNVLSLLRGLKTPILKGGGYGVVESESEYDGLVAEIQEEIDHTPGSEAVWSMFWAQKPEECV</sequence>
<dbReference type="EMBL" id="MU151051">
    <property type="protein sequence ID" value="KAF9455049.1"/>
    <property type="molecule type" value="Genomic_DNA"/>
</dbReference>
<dbReference type="PANTHER" id="PTHR43591">
    <property type="entry name" value="METHYLTRANSFERASE"/>
    <property type="match status" value="1"/>
</dbReference>
<comment type="caution">
    <text evidence="2">The sequence shown here is derived from an EMBL/GenBank/DDBJ whole genome shotgun (WGS) entry which is preliminary data.</text>
</comment>